<organism evidence="1 3">
    <name type="scientific">Pedobacter alluvionis</name>
    <dbReference type="NCBI Taxonomy" id="475253"/>
    <lineage>
        <taxon>Bacteria</taxon>
        <taxon>Pseudomonadati</taxon>
        <taxon>Bacteroidota</taxon>
        <taxon>Sphingobacteriia</taxon>
        <taxon>Sphingobacteriales</taxon>
        <taxon>Sphingobacteriaceae</taxon>
        <taxon>Pedobacter</taxon>
    </lineage>
</organism>
<dbReference type="AlphaFoldDB" id="A0A497XTQ0"/>
<dbReference type="EMBL" id="RCCK01000014">
    <property type="protein sequence ID" value="RLJ72701.1"/>
    <property type="molecule type" value="Genomic_DNA"/>
</dbReference>
<dbReference type="SUPFAM" id="SSF143422">
    <property type="entry name" value="Transposase IS200-like"/>
    <property type="match status" value="1"/>
</dbReference>
<protein>
    <submittedName>
        <fullName evidence="2">Transposase</fullName>
    </submittedName>
</protein>
<dbReference type="RefSeq" id="WP_121286785.1">
    <property type="nucleotide sequence ID" value="NZ_RCCK01000014.1"/>
</dbReference>
<dbReference type="GO" id="GO:0043565">
    <property type="term" value="F:sequence-specific DNA binding"/>
    <property type="evidence" value="ECO:0007669"/>
    <property type="project" value="TreeGrafter"/>
</dbReference>
<name>A0A497XTQ0_9SPHI</name>
<keyword evidence="4" id="KW-1185">Reference proteome</keyword>
<sequence length="186" mass="22749">MNSDIFKDRRKSFLNYNETYFWTCTIKDWMLLLEARNYKQLVLNSLRKLVKQNFIEVYGFVIMPNHIHLILKILKPNGKEKPNSSFLKDTSHELRKDLLINNPNFLRLFEVTESDRKYRIWQRDSLAVNMFDINILEQKLNYIHYNPLQERWRLAQNTEDYHWSSARFYKTGIDDFNILTHYRDTF</sequence>
<proteinExistence type="predicted"/>
<dbReference type="InterPro" id="IPR052715">
    <property type="entry name" value="RAYT_transposase"/>
</dbReference>
<accession>A0A497XTQ0</accession>
<evidence type="ECO:0000313" key="4">
    <source>
        <dbReference type="Proteomes" id="UP000297429"/>
    </source>
</evidence>
<reference evidence="2 4" key="2">
    <citation type="submission" date="2019-03" db="EMBL/GenBank/DDBJ databases">
        <authorList>
            <person name="He R.-H."/>
        </authorList>
    </citation>
    <scope>NUCLEOTIDE SEQUENCE [LARGE SCALE GENOMIC DNA]</scope>
    <source>
        <strain evidence="2 4">DSM 19624</strain>
    </source>
</reference>
<dbReference type="Gene3D" id="3.30.70.1290">
    <property type="entry name" value="Transposase IS200-like"/>
    <property type="match status" value="1"/>
</dbReference>
<evidence type="ECO:0000313" key="2">
    <source>
        <dbReference type="EMBL" id="TFB29455.1"/>
    </source>
</evidence>
<dbReference type="PANTHER" id="PTHR36966:SF1">
    <property type="entry name" value="REP-ASSOCIATED TYROSINE TRANSPOSASE"/>
    <property type="match status" value="1"/>
</dbReference>
<dbReference type="Proteomes" id="UP000297429">
    <property type="component" value="Unassembled WGS sequence"/>
</dbReference>
<evidence type="ECO:0000313" key="3">
    <source>
        <dbReference type="Proteomes" id="UP000273898"/>
    </source>
</evidence>
<dbReference type="Proteomes" id="UP000273898">
    <property type="component" value="Unassembled WGS sequence"/>
</dbReference>
<dbReference type="OrthoDB" id="9788881at2"/>
<dbReference type="GO" id="GO:0006313">
    <property type="term" value="P:DNA transposition"/>
    <property type="evidence" value="ECO:0007669"/>
    <property type="project" value="InterPro"/>
</dbReference>
<reference evidence="1 3" key="1">
    <citation type="submission" date="2018-10" db="EMBL/GenBank/DDBJ databases">
        <title>Genomic Encyclopedia of Archaeal and Bacterial Type Strains, Phase II (KMG-II): from individual species to whole genera.</title>
        <authorList>
            <person name="Goeker M."/>
        </authorList>
    </citation>
    <scope>NUCLEOTIDE SEQUENCE [LARGE SCALE GENOMIC DNA]</scope>
    <source>
        <strain evidence="1 3">DSM 19624</strain>
    </source>
</reference>
<dbReference type="PANTHER" id="PTHR36966">
    <property type="entry name" value="REP-ASSOCIATED TYROSINE TRANSPOSASE"/>
    <property type="match status" value="1"/>
</dbReference>
<dbReference type="InterPro" id="IPR036515">
    <property type="entry name" value="Transposase_17_sf"/>
</dbReference>
<comment type="caution">
    <text evidence="1">The sequence shown here is derived from an EMBL/GenBank/DDBJ whole genome shotgun (WGS) entry which is preliminary data.</text>
</comment>
<dbReference type="EMBL" id="SOPX01000004">
    <property type="protein sequence ID" value="TFB29455.1"/>
    <property type="molecule type" value="Genomic_DNA"/>
</dbReference>
<gene>
    <name evidence="1" type="ORF">BCL90_4338</name>
    <name evidence="2" type="ORF">E3V97_20680</name>
</gene>
<dbReference type="GO" id="GO:0004803">
    <property type="term" value="F:transposase activity"/>
    <property type="evidence" value="ECO:0007669"/>
    <property type="project" value="InterPro"/>
</dbReference>
<evidence type="ECO:0000313" key="1">
    <source>
        <dbReference type="EMBL" id="RLJ72701.1"/>
    </source>
</evidence>